<comment type="caution">
    <text evidence="1">The sequence shown here is derived from an EMBL/GenBank/DDBJ whole genome shotgun (WGS) entry which is preliminary data.</text>
</comment>
<evidence type="ECO:0000313" key="2">
    <source>
        <dbReference type="Proteomes" id="UP001054945"/>
    </source>
</evidence>
<dbReference type="Proteomes" id="UP001054945">
    <property type="component" value="Unassembled WGS sequence"/>
</dbReference>
<proteinExistence type="predicted"/>
<gene>
    <name evidence="1" type="ORF">CEXT_26981</name>
</gene>
<accession>A0AAV4XGU1</accession>
<sequence length="103" mass="11804">MFSYHILHQTQKYIDPKLTENFPDKPFKSENYVLQTLLIMPMLEETPPKDYKKHDLNRPNLQGSNCFHLALNPRLPSVFLLAESGQRSAITTAHPALNSKLLG</sequence>
<dbReference type="EMBL" id="BPLR01017610">
    <property type="protein sequence ID" value="GIY93003.1"/>
    <property type="molecule type" value="Genomic_DNA"/>
</dbReference>
<dbReference type="AlphaFoldDB" id="A0AAV4XGU1"/>
<reference evidence="1 2" key="1">
    <citation type="submission" date="2021-06" db="EMBL/GenBank/DDBJ databases">
        <title>Caerostris extrusa draft genome.</title>
        <authorList>
            <person name="Kono N."/>
            <person name="Arakawa K."/>
        </authorList>
    </citation>
    <scope>NUCLEOTIDE SEQUENCE [LARGE SCALE GENOMIC DNA]</scope>
</reference>
<evidence type="ECO:0000313" key="1">
    <source>
        <dbReference type="EMBL" id="GIY93003.1"/>
    </source>
</evidence>
<protein>
    <submittedName>
        <fullName evidence="1">Uncharacterized protein</fullName>
    </submittedName>
</protein>
<keyword evidence="2" id="KW-1185">Reference proteome</keyword>
<organism evidence="1 2">
    <name type="scientific">Caerostris extrusa</name>
    <name type="common">Bark spider</name>
    <name type="synonym">Caerostris bankana</name>
    <dbReference type="NCBI Taxonomy" id="172846"/>
    <lineage>
        <taxon>Eukaryota</taxon>
        <taxon>Metazoa</taxon>
        <taxon>Ecdysozoa</taxon>
        <taxon>Arthropoda</taxon>
        <taxon>Chelicerata</taxon>
        <taxon>Arachnida</taxon>
        <taxon>Araneae</taxon>
        <taxon>Araneomorphae</taxon>
        <taxon>Entelegynae</taxon>
        <taxon>Araneoidea</taxon>
        <taxon>Araneidae</taxon>
        <taxon>Caerostris</taxon>
    </lineage>
</organism>
<name>A0AAV4XGU1_CAEEX</name>